<evidence type="ECO:0000259" key="9">
    <source>
        <dbReference type="Pfam" id="PF13407"/>
    </source>
</evidence>
<dbReference type="InterPro" id="IPR030159">
    <property type="entry name" value="LsrB"/>
</dbReference>
<evidence type="ECO:0000256" key="2">
    <source>
        <dbReference type="ARBA" id="ARBA00011262"/>
    </source>
</evidence>
<gene>
    <name evidence="10" type="ORF">T458_07855</name>
</gene>
<dbReference type="eggNOG" id="COG1879">
    <property type="taxonomic scope" value="Bacteria"/>
</dbReference>
<dbReference type="Proteomes" id="UP000017973">
    <property type="component" value="Unassembled WGS sequence"/>
</dbReference>
<keyword evidence="5" id="KW-0574">Periplasm</keyword>
<evidence type="ECO:0000313" key="11">
    <source>
        <dbReference type="Proteomes" id="UP000017973"/>
    </source>
</evidence>
<dbReference type="EMBL" id="AYJU01000003">
    <property type="protein sequence ID" value="EST55736.1"/>
    <property type="molecule type" value="Genomic_DNA"/>
</dbReference>
<dbReference type="InterPro" id="IPR050555">
    <property type="entry name" value="Bact_Solute-Bind_Prot2"/>
</dbReference>
<keyword evidence="4 8" id="KW-0732">Signal</keyword>
<evidence type="ECO:0000256" key="3">
    <source>
        <dbReference type="ARBA" id="ARBA00014452"/>
    </source>
</evidence>
<dbReference type="GO" id="GO:0030288">
    <property type="term" value="C:outer membrane-bounded periplasmic space"/>
    <property type="evidence" value="ECO:0007669"/>
    <property type="project" value="TreeGrafter"/>
</dbReference>
<dbReference type="HOGENOM" id="CLU_037628_3_0_9"/>
<evidence type="ECO:0000313" key="10">
    <source>
        <dbReference type="EMBL" id="EST55736.1"/>
    </source>
</evidence>
<dbReference type="PANTHER" id="PTHR30036:SF8">
    <property type="entry name" value="ABC-TYPE SUGAR TRANSPORT SYSTEM PERIPLASMIC COMPONENT-LIKE PROTEIN"/>
    <property type="match status" value="1"/>
</dbReference>
<reference evidence="10 11" key="1">
    <citation type="journal article" date="2014" name="Genome Announc.">
        <title>Draft Genome Sequence of Brevibacillus panacihumi Strain W25, a Halotolerant Hydrocarbon-Degrading Bacterium.</title>
        <authorList>
            <person name="Wang X."/>
            <person name="Jin D."/>
            <person name="Zhou L."/>
            <person name="Wu L."/>
            <person name="An W."/>
            <person name="Chen Y."/>
            <person name="Zhao L."/>
        </authorList>
    </citation>
    <scope>NUCLEOTIDE SEQUENCE [LARGE SCALE GENOMIC DNA]</scope>
    <source>
        <strain evidence="10 11">W25</strain>
    </source>
</reference>
<dbReference type="SUPFAM" id="SSF53822">
    <property type="entry name" value="Periplasmic binding protein-like I"/>
    <property type="match status" value="1"/>
</dbReference>
<evidence type="ECO:0000256" key="5">
    <source>
        <dbReference type="ARBA" id="ARBA00022764"/>
    </source>
</evidence>
<feature type="domain" description="Periplasmic binding protein" evidence="9">
    <location>
        <begin position="56"/>
        <end position="311"/>
    </location>
</feature>
<evidence type="ECO:0000256" key="8">
    <source>
        <dbReference type="SAM" id="SignalP"/>
    </source>
</evidence>
<dbReference type="GO" id="GO:0043190">
    <property type="term" value="C:ATP-binding cassette (ABC) transporter complex"/>
    <property type="evidence" value="ECO:0007669"/>
    <property type="project" value="InterPro"/>
</dbReference>
<name>V6MAZ3_9BACL</name>
<protein>
    <recommendedName>
        <fullName evidence="3">Autoinducer 2-binding protein LsrB</fullName>
    </recommendedName>
</protein>
<sequence length="352" mass="37566">MKKRSLLLLALLLAFATLLAGCNVVTTPATENKDSGANANSSVDNSQNKTDQNIKVVMMPKAIGNSYFAAAHEGAKTAAADIKIDLTYNGPTTLNASQQVSMINGYVSQGYNVLAVSAADPTSLVPALQTAKQKGIKVVTWDSDVEPSARDFFVNQATSEGIGTTLVKLVAEKFNAPVDVAILSSTPSDPNQIDWINSMKKAIEEKYQNVNIVTTQYDNGQPDQALKVAGDLIKAYPNVKAIIAPESIALPGAAEAVEKAGKKGEIYVTGLANPAVMKKYVHNDTVEHFVLWDVTDLGKLTMHVSRAAADGTISENGTFKVEGLGEFEVKDGVVLLGLPKVFDKSNIDQFDY</sequence>
<dbReference type="PATRIC" id="fig|1408254.3.peg.1557"/>
<comment type="subcellular location">
    <subcellularLocation>
        <location evidence="1">Cell envelope</location>
    </subcellularLocation>
</comment>
<dbReference type="CDD" id="cd20003">
    <property type="entry name" value="PBP1_LsrB_Quorum_Sensing"/>
    <property type="match status" value="1"/>
</dbReference>
<keyword evidence="11" id="KW-1185">Reference proteome</keyword>
<evidence type="ECO:0000256" key="7">
    <source>
        <dbReference type="SAM" id="MobiDB-lite"/>
    </source>
</evidence>
<dbReference type="GO" id="GO:0030246">
    <property type="term" value="F:carbohydrate binding"/>
    <property type="evidence" value="ECO:0007669"/>
    <property type="project" value="TreeGrafter"/>
</dbReference>
<dbReference type="PROSITE" id="PS51257">
    <property type="entry name" value="PROKAR_LIPOPROTEIN"/>
    <property type="match status" value="1"/>
</dbReference>
<feature type="region of interest" description="Disordered" evidence="7">
    <location>
        <begin position="30"/>
        <end position="51"/>
    </location>
</feature>
<organism evidence="10 11">
    <name type="scientific">Brevibacillus panacihumi W25</name>
    <dbReference type="NCBI Taxonomy" id="1408254"/>
    <lineage>
        <taxon>Bacteria</taxon>
        <taxon>Bacillati</taxon>
        <taxon>Bacillota</taxon>
        <taxon>Bacilli</taxon>
        <taxon>Bacillales</taxon>
        <taxon>Paenibacillaceae</taxon>
        <taxon>Brevibacillus</taxon>
    </lineage>
</organism>
<comment type="function">
    <text evidence="6">Part of the ABC transporter complex LsrABCD involved in autoinducer 2 (AI-2) import. Binds AI-2 and delivers it to the LsrC and LsrD permeases.</text>
</comment>
<evidence type="ECO:0000256" key="4">
    <source>
        <dbReference type="ARBA" id="ARBA00022729"/>
    </source>
</evidence>
<evidence type="ECO:0000256" key="6">
    <source>
        <dbReference type="ARBA" id="ARBA00025060"/>
    </source>
</evidence>
<dbReference type="InterPro" id="IPR025997">
    <property type="entry name" value="SBP_2_dom"/>
</dbReference>
<comment type="subunit">
    <text evidence="2">The complex is composed of two ATP-binding proteins (LsrA), two transmembrane proteins (LsrC and LsrD) and a solute-binding protein (LsrB).</text>
</comment>
<accession>V6MAZ3</accession>
<dbReference type="Gene3D" id="3.40.50.2300">
    <property type="match status" value="2"/>
</dbReference>
<dbReference type="AlphaFoldDB" id="V6MAZ3"/>
<feature type="chain" id="PRO_5039638972" description="Autoinducer 2-binding protein LsrB" evidence="8">
    <location>
        <begin position="21"/>
        <end position="352"/>
    </location>
</feature>
<comment type="caution">
    <text evidence="10">The sequence shown here is derived from an EMBL/GenBank/DDBJ whole genome shotgun (WGS) entry which is preliminary data.</text>
</comment>
<feature type="signal peptide" evidence="8">
    <location>
        <begin position="1"/>
        <end position="20"/>
    </location>
</feature>
<dbReference type="STRING" id="1408254.T458_07855"/>
<proteinExistence type="predicted"/>
<dbReference type="RefSeq" id="WP_023555581.1">
    <property type="nucleotide sequence ID" value="NZ_KI629787.1"/>
</dbReference>
<evidence type="ECO:0000256" key="1">
    <source>
        <dbReference type="ARBA" id="ARBA00004196"/>
    </source>
</evidence>
<dbReference type="PANTHER" id="PTHR30036">
    <property type="entry name" value="D-XYLOSE-BINDING PERIPLASMIC PROTEIN"/>
    <property type="match status" value="1"/>
</dbReference>
<dbReference type="InterPro" id="IPR028082">
    <property type="entry name" value="Peripla_BP_I"/>
</dbReference>
<dbReference type="Pfam" id="PF13407">
    <property type="entry name" value="Peripla_BP_4"/>
    <property type="match status" value="1"/>
</dbReference>